<feature type="domain" description="DUF397" evidence="1">
    <location>
        <begin position="5"/>
        <end position="58"/>
    </location>
</feature>
<dbReference type="EMBL" id="JARJBC010000020">
    <property type="protein sequence ID" value="MDF3292742.1"/>
    <property type="molecule type" value="Genomic_DNA"/>
</dbReference>
<sequence>MLALDWQKSSYSDRAANCVNVAISSGRTPRIHLRESDAPEAIVTTTPAHLASLLQKIKAGELDQP</sequence>
<dbReference type="InterPro" id="IPR007278">
    <property type="entry name" value="DUF397"/>
</dbReference>
<evidence type="ECO:0000259" key="1">
    <source>
        <dbReference type="Pfam" id="PF04149"/>
    </source>
</evidence>
<evidence type="ECO:0000313" key="2">
    <source>
        <dbReference type="EMBL" id="MDF3292742.1"/>
    </source>
</evidence>
<reference evidence="2 3" key="1">
    <citation type="submission" date="2023-03" db="EMBL/GenBank/DDBJ databases">
        <title>Draft genome sequence of Streptomyces sp. RB6PN23 isolated from peat swamp forest in Thailand.</title>
        <authorList>
            <person name="Klaysubun C."/>
            <person name="Duangmal K."/>
        </authorList>
    </citation>
    <scope>NUCLEOTIDE SEQUENCE [LARGE SCALE GENOMIC DNA]</scope>
    <source>
        <strain evidence="2 3">RB6PN23</strain>
    </source>
</reference>
<accession>A0ABT5ZSE3</accession>
<organism evidence="2 3">
    <name type="scientific">Streptomyces silvisoli</name>
    <dbReference type="NCBI Taxonomy" id="3034235"/>
    <lineage>
        <taxon>Bacteria</taxon>
        <taxon>Bacillati</taxon>
        <taxon>Actinomycetota</taxon>
        <taxon>Actinomycetes</taxon>
        <taxon>Kitasatosporales</taxon>
        <taxon>Streptomycetaceae</taxon>
        <taxon>Streptomyces</taxon>
    </lineage>
</organism>
<dbReference type="Proteomes" id="UP001216579">
    <property type="component" value="Unassembled WGS sequence"/>
</dbReference>
<dbReference type="RefSeq" id="WP_276095783.1">
    <property type="nucleotide sequence ID" value="NZ_JARJBC010000020.1"/>
</dbReference>
<comment type="caution">
    <text evidence="2">The sequence shown here is derived from an EMBL/GenBank/DDBJ whole genome shotgun (WGS) entry which is preliminary data.</text>
</comment>
<gene>
    <name evidence="2" type="ORF">P3G67_26680</name>
</gene>
<proteinExistence type="predicted"/>
<name>A0ABT5ZSE3_9ACTN</name>
<evidence type="ECO:0000313" key="3">
    <source>
        <dbReference type="Proteomes" id="UP001216579"/>
    </source>
</evidence>
<protein>
    <submittedName>
        <fullName evidence="2">DUF397 domain-containing protein</fullName>
    </submittedName>
</protein>
<dbReference type="Pfam" id="PF04149">
    <property type="entry name" value="DUF397"/>
    <property type="match status" value="1"/>
</dbReference>
<keyword evidence="3" id="KW-1185">Reference proteome</keyword>